<feature type="repeat" description="ANK" evidence="3">
    <location>
        <begin position="324"/>
        <end position="356"/>
    </location>
</feature>
<dbReference type="RefSeq" id="WP_021031169.1">
    <property type="nucleotide sequence ID" value="NZ_AFNU02000013.1"/>
</dbReference>
<dbReference type="Pfam" id="PF12796">
    <property type="entry name" value="Ank_2"/>
    <property type="match status" value="1"/>
</dbReference>
<dbReference type="eggNOG" id="COG0666">
    <property type="taxonomic scope" value="Bacteria"/>
</dbReference>
<organism evidence="5 6">
    <name type="scientific">Haloplasma contractile SSD-17B</name>
    <dbReference type="NCBI Taxonomy" id="1033810"/>
    <lineage>
        <taxon>Bacteria</taxon>
        <taxon>Bacillati</taxon>
        <taxon>Mycoplasmatota</taxon>
        <taxon>Mollicutes</taxon>
        <taxon>Haloplasmatales</taxon>
        <taxon>Haloplasmataceae</taxon>
        <taxon>Haloplasma</taxon>
    </lineage>
</organism>
<dbReference type="EMBL" id="AFNU02000013">
    <property type="protein sequence ID" value="ERJ11264.1"/>
    <property type="molecule type" value="Genomic_DNA"/>
</dbReference>
<evidence type="ECO:0000256" key="4">
    <source>
        <dbReference type="SAM" id="Phobius"/>
    </source>
</evidence>
<dbReference type="PANTHER" id="PTHR24180:SF45">
    <property type="entry name" value="POLY [ADP-RIBOSE] POLYMERASE TANKYRASE"/>
    <property type="match status" value="1"/>
</dbReference>
<dbReference type="InterPro" id="IPR051637">
    <property type="entry name" value="Ank_repeat_dom-contain_49"/>
</dbReference>
<dbReference type="InterPro" id="IPR036770">
    <property type="entry name" value="Ankyrin_rpt-contain_sf"/>
</dbReference>
<sequence length="398" mass="46899">MSYLKLLKILLYTGLFPFTLFLLVRELLFYFKNKNQFNHYSYERYKQNKNWVPTLHSNPLTVIIATSIILGMCLSLMFVFELLDQNVALILGIFILILVYANTVMSNKRMVKQVVKNKHIYRLGVEQEVYIENKVDELKNQIKIKELKNDLKGLETIFDYIESSKRNTTSINDVLGYEELIYFQFNAIRNFYDKQLEYLNAYENRIRHDVEESIKYKGNLLKNIKEDLHLMRQMSVSRELVDELLRYIANFNSFMKHNIASIIDLTEPLSQEFINYLERIRALRRLTPEQYFDMISGSLSDMELEQVKALIDSRREVLTVSDPNGNSLLHHAVMNNKLPLAEFLLNNDISVNLKNKSGYTALHYANKNNNQEMINFLMKRGAFIEFVIHDLNDENDPI</sequence>
<feature type="transmembrane region" description="Helical" evidence="4">
    <location>
        <begin position="86"/>
        <end position="105"/>
    </location>
</feature>
<dbReference type="InterPro" id="IPR002110">
    <property type="entry name" value="Ankyrin_rpt"/>
</dbReference>
<feature type="transmembrane region" description="Helical" evidence="4">
    <location>
        <begin position="60"/>
        <end position="80"/>
    </location>
</feature>
<evidence type="ECO:0000256" key="3">
    <source>
        <dbReference type="PROSITE-ProRule" id="PRU00023"/>
    </source>
</evidence>
<keyword evidence="2 3" id="KW-0040">ANK repeat</keyword>
<dbReference type="PANTHER" id="PTHR24180">
    <property type="entry name" value="CYCLIN-DEPENDENT KINASE INHIBITOR 2C-RELATED"/>
    <property type="match status" value="1"/>
</dbReference>
<feature type="repeat" description="ANK" evidence="3">
    <location>
        <begin position="357"/>
        <end position="382"/>
    </location>
</feature>
<reference evidence="5 6" key="1">
    <citation type="journal article" date="2011" name="J. Bacteriol.">
        <title>Genome sequence of Haloplasma contractile, an unusual contractile bacterium from a deep-sea anoxic brine lake.</title>
        <authorList>
            <person name="Antunes A."/>
            <person name="Alam I."/>
            <person name="El Dorry H."/>
            <person name="Siam R."/>
            <person name="Robertson A."/>
            <person name="Bajic V.B."/>
            <person name="Stingl U."/>
        </authorList>
    </citation>
    <scope>NUCLEOTIDE SEQUENCE [LARGE SCALE GENOMIC DNA]</scope>
    <source>
        <strain evidence="5 6">SSD-17B</strain>
    </source>
</reference>
<dbReference type="STRING" id="1033810.HLPCO_002704"/>
<dbReference type="Gene3D" id="1.25.40.20">
    <property type="entry name" value="Ankyrin repeat-containing domain"/>
    <property type="match status" value="1"/>
</dbReference>
<dbReference type="AlphaFoldDB" id="U2FJ11"/>
<evidence type="ECO:0000256" key="2">
    <source>
        <dbReference type="ARBA" id="ARBA00023043"/>
    </source>
</evidence>
<feature type="transmembrane region" description="Helical" evidence="4">
    <location>
        <begin position="6"/>
        <end position="24"/>
    </location>
</feature>
<reference evidence="5 6" key="2">
    <citation type="journal article" date="2013" name="PLoS ONE">
        <title>INDIGO - INtegrated Data Warehouse of MIcrobial GenOmes with Examples from the Red Sea Extremophiles.</title>
        <authorList>
            <person name="Alam I."/>
            <person name="Antunes A."/>
            <person name="Kamau A.A."/>
            <person name="Ba Alawi W."/>
            <person name="Kalkatawi M."/>
            <person name="Stingl U."/>
            <person name="Bajic V.B."/>
        </authorList>
    </citation>
    <scope>NUCLEOTIDE SEQUENCE [LARGE SCALE GENOMIC DNA]</scope>
    <source>
        <strain evidence="5 6">SSD-17B</strain>
    </source>
</reference>
<accession>U2FJ11</accession>
<evidence type="ECO:0000313" key="5">
    <source>
        <dbReference type="EMBL" id="ERJ11264.1"/>
    </source>
</evidence>
<dbReference type="SUPFAM" id="SSF48403">
    <property type="entry name" value="Ankyrin repeat"/>
    <property type="match status" value="1"/>
</dbReference>
<proteinExistence type="predicted"/>
<dbReference type="PROSITE" id="PS50088">
    <property type="entry name" value="ANK_REPEAT"/>
    <property type="match status" value="2"/>
</dbReference>
<dbReference type="InParanoid" id="U2FJ11"/>
<evidence type="ECO:0000313" key="6">
    <source>
        <dbReference type="Proteomes" id="UP000005707"/>
    </source>
</evidence>
<protein>
    <submittedName>
        <fullName evidence="5">Ankyrin repeats containing protein</fullName>
    </submittedName>
</protein>
<keyword evidence="6" id="KW-1185">Reference proteome</keyword>
<keyword evidence="4" id="KW-1133">Transmembrane helix</keyword>
<comment type="caution">
    <text evidence="5">The sequence shown here is derived from an EMBL/GenBank/DDBJ whole genome shotgun (WGS) entry which is preliminary data.</text>
</comment>
<keyword evidence="4" id="KW-0812">Transmembrane</keyword>
<dbReference type="Proteomes" id="UP000005707">
    <property type="component" value="Unassembled WGS sequence"/>
</dbReference>
<keyword evidence="4" id="KW-0472">Membrane</keyword>
<name>U2FJ11_9MOLU</name>
<gene>
    <name evidence="5" type="ORF">HLPCO_002704</name>
</gene>
<dbReference type="SMART" id="SM00248">
    <property type="entry name" value="ANK"/>
    <property type="match status" value="3"/>
</dbReference>
<keyword evidence="1" id="KW-0677">Repeat</keyword>
<evidence type="ECO:0000256" key="1">
    <source>
        <dbReference type="ARBA" id="ARBA00022737"/>
    </source>
</evidence>
<dbReference type="PROSITE" id="PS50297">
    <property type="entry name" value="ANK_REP_REGION"/>
    <property type="match status" value="2"/>
</dbReference>